<name>A0ABN6Y3Y1_9MICO</name>
<reference evidence="2" key="1">
    <citation type="journal article" date="2019" name="Int. J. Syst. Evol. Microbiol.">
        <title>The Global Catalogue of Microorganisms (GCM) 10K type strain sequencing project: providing services to taxonomists for standard genome sequencing and annotation.</title>
        <authorList>
            <consortium name="The Broad Institute Genomics Platform"/>
            <consortium name="The Broad Institute Genome Sequencing Center for Infectious Disease"/>
            <person name="Wu L."/>
            <person name="Ma J."/>
        </authorList>
    </citation>
    <scope>NUCLEOTIDE SEQUENCE [LARGE SCALE GENOMIC DNA]</scope>
    <source>
        <strain evidence="2">NBRC 108728</strain>
    </source>
</reference>
<evidence type="ECO:0000313" key="1">
    <source>
        <dbReference type="EMBL" id="BDZ50690.1"/>
    </source>
</evidence>
<proteinExistence type="predicted"/>
<protein>
    <submittedName>
        <fullName evidence="1">Uncharacterized protein</fullName>
    </submittedName>
</protein>
<evidence type="ECO:0000313" key="2">
    <source>
        <dbReference type="Proteomes" id="UP001321486"/>
    </source>
</evidence>
<keyword evidence="2" id="KW-1185">Reference proteome</keyword>
<dbReference type="RefSeq" id="WP_286343642.1">
    <property type="nucleotide sequence ID" value="NZ_AP027732.1"/>
</dbReference>
<accession>A0ABN6Y3Y1</accession>
<dbReference type="EMBL" id="AP027732">
    <property type="protein sequence ID" value="BDZ50690.1"/>
    <property type="molecule type" value="Genomic_DNA"/>
</dbReference>
<organism evidence="1 2">
    <name type="scientific">Frondihabitans sucicola</name>
    <dbReference type="NCBI Taxonomy" id="1268041"/>
    <lineage>
        <taxon>Bacteria</taxon>
        <taxon>Bacillati</taxon>
        <taxon>Actinomycetota</taxon>
        <taxon>Actinomycetes</taxon>
        <taxon>Micrococcales</taxon>
        <taxon>Microbacteriaceae</taxon>
        <taxon>Frondihabitans</taxon>
    </lineage>
</organism>
<dbReference type="Proteomes" id="UP001321486">
    <property type="component" value="Chromosome"/>
</dbReference>
<sequence length="59" mass="6067">MTFLFRSRVPVQERSSATDFAGTSPVVVPAVAVADGVAVPEADADADALGFFGLKPPFA</sequence>
<gene>
    <name evidence="1" type="ORF">GCM10025867_29310</name>
</gene>